<dbReference type="OMA" id="MYELNIV"/>
<dbReference type="GO" id="GO:0044782">
    <property type="term" value="P:cilium organization"/>
    <property type="evidence" value="ECO:0007669"/>
    <property type="project" value="TreeGrafter"/>
</dbReference>
<dbReference type="EMBL" id="FN649750">
    <property type="protein sequence ID" value="CBN79407.1"/>
    <property type="molecule type" value="Genomic_DNA"/>
</dbReference>
<dbReference type="STRING" id="2880.D8LIA4"/>
<dbReference type="Gene3D" id="1.25.10.10">
    <property type="entry name" value="Leucine-rich Repeat Variant"/>
    <property type="match status" value="1"/>
</dbReference>
<dbReference type="EMBL" id="FN648388">
    <property type="protein sequence ID" value="CBN79407.1"/>
    <property type="molecule type" value="Genomic_DNA"/>
</dbReference>
<dbReference type="GO" id="GO:0007018">
    <property type="term" value="P:microtubule-based movement"/>
    <property type="evidence" value="ECO:0007669"/>
    <property type="project" value="TreeGrafter"/>
</dbReference>
<dbReference type="GO" id="GO:0035869">
    <property type="term" value="C:ciliary transition zone"/>
    <property type="evidence" value="ECO:0007669"/>
    <property type="project" value="TreeGrafter"/>
</dbReference>
<dbReference type="SUPFAM" id="SSF48371">
    <property type="entry name" value="ARM repeat"/>
    <property type="match status" value="1"/>
</dbReference>
<protein>
    <submittedName>
        <fullName evidence="2">Kinesin-associated protein</fullName>
    </submittedName>
</protein>
<dbReference type="Proteomes" id="UP000002630">
    <property type="component" value="Linkage Group LG25"/>
</dbReference>
<evidence type="ECO:0000313" key="2">
    <source>
        <dbReference type="EMBL" id="CBN79407.1"/>
    </source>
</evidence>
<feature type="compositionally biased region" description="Gly residues" evidence="1">
    <location>
        <begin position="116"/>
        <end position="126"/>
    </location>
</feature>
<dbReference type="GO" id="GO:0005930">
    <property type="term" value="C:axoneme"/>
    <property type="evidence" value="ECO:0007669"/>
    <property type="project" value="TreeGrafter"/>
</dbReference>
<dbReference type="GO" id="GO:0019894">
    <property type="term" value="F:kinesin binding"/>
    <property type="evidence" value="ECO:0007669"/>
    <property type="project" value="InterPro"/>
</dbReference>
<proteinExistence type="predicted"/>
<keyword evidence="3" id="KW-1185">Reference proteome</keyword>
<reference evidence="2 3" key="1">
    <citation type="journal article" date="2010" name="Nature">
        <title>The Ectocarpus genome and the independent evolution of multicellularity in brown algae.</title>
        <authorList>
            <person name="Cock J.M."/>
            <person name="Sterck L."/>
            <person name="Rouze P."/>
            <person name="Scornet D."/>
            <person name="Allen A.E."/>
            <person name="Amoutzias G."/>
            <person name="Anthouard V."/>
            <person name="Artiguenave F."/>
            <person name="Aury J.M."/>
            <person name="Badger J.H."/>
            <person name="Beszteri B."/>
            <person name="Billiau K."/>
            <person name="Bonnet E."/>
            <person name="Bothwell J.H."/>
            <person name="Bowler C."/>
            <person name="Boyen C."/>
            <person name="Brownlee C."/>
            <person name="Carrano C.J."/>
            <person name="Charrier B."/>
            <person name="Cho G.Y."/>
            <person name="Coelho S.M."/>
            <person name="Collen J."/>
            <person name="Corre E."/>
            <person name="Da Silva C."/>
            <person name="Delage L."/>
            <person name="Delaroque N."/>
            <person name="Dittami S.M."/>
            <person name="Doulbeau S."/>
            <person name="Elias M."/>
            <person name="Farnham G."/>
            <person name="Gachon C.M."/>
            <person name="Gschloessl B."/>
            <person name="Heesch S."/>
            <person name="Jabbari K."/>
            <person name="Jubin C."/>
            <person name="Kawai H."/>
            <person name="Kimura K."/>
            <person name="Kloareg B."/>
            <person name="Kupper F.C."/>
            <person name="Lang D."/>
            <person name="Le Bail A."/>
            <person name="Leblanc C."/>
            <person name="Lerouge P."/>
            <person name="Lohr M."/>
            <person name="Lopez P.J."/>
            <person name="Martens C."/>
            <person name="Maumus F."/>
            <person name="Michel G."/>
            <person name="Miranda-Saavedra D."/>
            <person name="Morales J."/>
            <person name="Moreau H."/>
            <person name="Motomura T."/>
            <person name="Nagasato C."/>
            <person name="Napoli C.A."/>
            <person name="Nelson D.R."/>
            <person name="Nyvall-Collen P."/>
            <person name="Peters A.F."/>
            <person name="Pommier C."/>
            <person name="Potin P."/>
            <person name="Poulain J."/>
            <person name="Quesneville H."/>
            <person name="Read B."/>
            <person name="Rensing S.A."/>
            <person name="Ritter A."/>
            <person name="Rousvoal S."/>
            <person name="Samanta M."/>
            <person name="Samson G."/>
            <person name="Schroeder D.C."/>
            <person name="Segurens B."/>
            <person name="Strittmatter M."/>
            <person name="Tonon T."/>
            <person name="Tregear J.W."/>
            <person name="Valentin K."/>
            <person name="von Dassow P."/>
            <person name="Yamagishi T."/>
            <person name="Van de Peer Y."/>
            <person name="Wincker P."/>
        </authorList>
    </citation>
    <scope>NUCLEOTIDE SEQUENCE [LARGE SCALE GENOMIC DNA]</scope>
    <source>
        <strain evidence="3">Ec32 / CCAP1310/4</strain>
    </source>
</reference>
<feature type="region of interest" description="Disordered" evidence="1">
    <location>
        <begin position="259"/>
        <end position="296"/>
    </location>
</feature>
<dbReference type="InterPro" id="IPR016024">
    <property type="entry name" value="ARM-type_fold"/>
</dbReference>
<dbReference type="Pfam" id="PF05804">
    <property type="entry name" value="KAP"/>
    <property type="match status" value="1"/>
</dbReference>
<evidence type="ECO:0000313" key="3">
    <source>
        <dbReference type="Proteomes" id="UP000002630"/>
    </source>
</evidence>
<dbReference type="AlphaFoldDB" id="D8LIA4"/>
<name>D8LIA4_ECTSI</name>
<gene>
    <name evidence="2" type="primary">KAP3</name>
    <name evidence="2" type="ORF">Esi_0210_0003</name>
</gene>
<feature type="compositionally biased region" description="Basic and acidic residues" evidence="1">
    <location>
        <begin position="764"/>
        <end position="783"/>
    </location>
</feature>
<dbReference type="InterPro" id="IPR000225">
    <property type="entry name" value="Armadillo"/>
</dbReference>
<dbReference type="InParanoid" id="D8LIA4"/>
<feature type="compositionally biased region" description="Basic and acidic residues" evidence="1">
    <location>
        <begin position="259"/>
        <end position="278"/>
    </location>
</feature>
<dbReference type="SMART" id="SM01297">
    <property type="entry name" value="KAP"/>
    <property type="match status" value="1"/>
</dbReference>
<dbReference type="OrthoDB" id="10265679at2759"/>
<evidence type="ECO:0000256" key="1">
    <source>
        <dbReference type="SAM" id="MobiDB-lite"/>
    </source>
</evidence>
<dbReference type="PANTHER" id="PTHR15605">
    <property type="entry name" value="KINESIN-ASSOCIATED PROTEINS"/>
    <property type="match status" value="1"/>
</dbReference>
<feature type="region of interest" description="Disordered" evidence="1">
    <location>
        <begin position="111"/>
        <end position="145"/>
    </location>
</feature>
<accession>D8LIA4</accession>
<dbReference type="InterPro" id="IPR008658">
    <property type="entry name" value="KAP3"/>
</dbReference>
<dbReference type="InterPro" id="IPR011989">
    <property type="entry name" value="ARM-like"/>
</dbReference>
<dbReference type="GO" id="GO:0016939">
    <property type="term" value="C:kinesin II complex"/>
    <property type="evidence" value="ECO:0007669"/>
    <property type="project" value="TreeGrafter"/>
</dbReference>
<dbReference type="PANTHER" id="PTHR15605:SF2">
    <property type="entry name" value="KINESIN-ASSOCIATED PROTEIN 3"/>
    <property type="match status" value="1"/>
</dbReference>
<dbReference type="SMART" id="SM00185">
    <property type="entry name" value="ARM"/>
    <property type="match status" value="5"/>
</dbReference>
<sequence length="814" mass="91851">MPATGQQSEDSAVRHKVNPKDISIEADLDELSAVVTYVVETTYLDAFGVAVDSEKKRERKRIKLRKNLKPSTDVSKLAGDVMKKCKYVHVSKRDELERVIQDLQHQLIRDDLRASTGGGGDGGDWWRGGEEGRGGKNGGEEEQEEAQMDSLEDYVELLYEGKDKDDMTKKIKGTALILDLCCHVGNLEHLIQDHTLMGALTRVLSEEYKKSVELCYNILRAFLAFSNFMEMHPILSTYRVGNITLKIVELEVQRAQHRQEEKRKRSAEVEKALREARGNDAQTATVRRRAEREEAKQKVQTKRQDKLLFVGLHILINLAEEVSTERKMVRKGLVELLRSLLERASVNLLYLTATFLKKLSVLEENKDRAKECGVAGCLVRFVPCSCDPLIVMTLRLLYNLSFDPDIRAQMVKAGLIPKLVELLKRPPYRARGLRLLYHMSIDDRCKTMFAYTDAMPIVMQLVLNFPQKMLAKELAALAVNLSLNPRNAQMMASQRGLPHLVDRVTETKDPLLMKVVRNISMWTFRSQEAMDSPEKEYRERTLWDPLVEPLLDLATETESHELLVEVLGTLNNLTTLDLPRGIGWVDVLSNYALAPFLTKLLVPGMAQNDIILEVVILAGVMAQDPQAAALLAGSRLISALHDLWSDKSGDTEITLQLLLTLWWLLHTKESREEILYSTGALAEMLDALDSRHPPTRAMATACMDIVLEFDRSDDGRLGQMGEQVRRRRFAAHNREWLHAASQIEDMDVVYGSRARNNGVPLSDSEDHDHHHHDHDHDPEEGPARRRSSGRGGSSGGNDPAGNGDDLSWSNGWES</sequence>
<organism evidence="2 3">
    <name type="scientific">Ectocarpus siliculosus</name>
    <name type="common">Brown alga</name>
    <name type="synonym">Conferva siliculosa</name>
    <dbReference type="NCBI Taxonomy" id="2880"/>
    <lineage>
        <taxon>Eukaryota</taxon>
        <taxon>Sar</taxon>
        <taxon>Stramenopiles</taxon>
        <taxon>Ochrophyta</taxon>
        <taxon>PX clade</taxon>
        <taxon>Phaeophyceae</taxon>
        <taxon>Ectocarpales</taxon>
        <taxon>Ectocarpaceae</taxon>
        <taxon>Ectocarpus</taxon>
    </lineage>
</organism>
<dbReference type="eggNOG" id="KOG1222">
    <property type="taxonomic scope" value="Eukaryota"/>
</dbReference>
<feature type="region of interest" description="Disordered" evidence="1">
    <location>
        <begin position="754"/>
        <end position="814"/>
    </location>
</feature>